<dbReference type="InterPro" id="IPR010297">
    <property type="entry name" value="DUF900_hydrolase"/>
</dbReference>
<keyword evidence="1" id="KW-0732">Signal</keyword>
<dbReference type="PANTHER" id="PTHR36513">
    <property type="entry name" value="ABC TRANSMEMBRANE TYPE-1 DOMAIN-CONTAINING PROTEIN"/>
    <property type="match status" value="1"/>
</dbReference>
<keyword evidence="3" id="KW-1185">Reference proteome</keyword>
<dbReference type="Gene3D" id="3.40.50.1820">
    <property type="entry name" value="alpha/beta hydrolase"/>
    <property type="match status" value="1"/>
</dbReference>
<reference evidence="2 3" key="1">
    <citation type="submission" date="2017-08" db="EMBL/GenBank/DDBJ databases">
        <authorList>
            <person name="de Groot N.N."/>
        </authorList>
    </citation>
    <scope>NUCLEOTIDE SEQUENCE [LARGE SCALE GENOMIC DNA]</scope>
    <source>
        <strain evidence="2 3">JC85</strain>
    </source>
</reference>
<accession>A0A285V6E1</accession>
<protein>
    <submittedName>
        <fullName evidence="2">Esterase/lipase superfamily enzyme</fullName>
    </submittedName>
</protein>
<evidence type="ECO:0000313" key="3">
    <source>
        <dbReference type="Proteomes" id="UP000219167"/>
    </source>
</evidence>
<feature type="chain" id="PRO_5011751848" evidence="1">
    <location>
        <begin position="31"/>
        <end position="378"/>
    </location>
</feature>
<feature type="signal peptide" evidence="1">
    <location>
        <begin position="1"/>
        <end position="30"/>
    </location>
</feature>
<dbReference type="PIRSF" id="PIRSF033909">
    <property type="entry name" value="UCP033909"/>
    <property type="match status" value="1"/>
</dbReference>
<sequence>MSVVTLIKNKPTFKSALSIAASLVMLLTLAACGTRPSSAVLQTVAVAGPAGRTVTVYVTTTRSPEPEGLGYSGGKARKTRYLEYKISIPQNHKPGRIEYPDIEPDPQNSFVVVGMREIERQPFLAGIAANRHKDVGVFVHGFNYSFQESLFRLAQMSADAQFDGVPILFSWPSSATVTGYIADKEAAAYSRDALTLLLSDLASKRFPNTTVFGHSMGGWLTVESLRQLKLSDQKDVLDRLTVILAAPDIDIDVFRKNIETIGTLRTPMTILVSSDDRALQISRLLSGDDRVGSLDVRDPAVAAAAREFKIAIVDISELPSSDGINHSRFVNLASNYGQLAANGQPSGLRRAGAFVFDAVGTTVSTPFALVSNAISGNR</sequence>
<name>A0A285V6E1_9HYPH</name>
<dbReference type="PANTHER" id="PTHR36513:SF1">
    <property type="entry name" value="TRANSMEMBRANE PROTEIN"/>
    <property type="match status" value="1"/>
</dbReference>
<dbReference type="EMBL" id="OBQD01000038">
    <property type="protein sequence ID" value="SOC48091.1"/>
    <property type="molecule type" value="Genomic_DNA"/>
</dbReference>
<proteinExistence type="predicted"/>
<dbReference type="InterPro" id="IPR014586">
    <property type="entry name" value="UCP033909"/>
</dbReference>
<dbReference type="Pfam" id="PF05990">
    <property type="entry name" value="DUF900"/>
    <property type="match status" value="1"/>
</dbReference>
<dbReference type="AlphaFoldDB" id="A0A285V6E1"/>
<dbReference type="RefSeq" id="WP_064334964.1">
    <property type="nucleotide sequence ID" value="NZ_OBQD01000038.1"/>
</dbReference>
<organism evidence="2 3">
    <name type="scientific">Rhizobium subbaraonis</name>
    <dbReference type="NCBI Taxonomy" id="908946"/>
    <lineage>
        <taxon>Bacteria</taxon>
        <taxon>Pseudomonadati</taxon>
        <taxon>Pseudomonadota</taxon>
        <taxon>Alphaproteobacteria</taxon>
        <taxon>Hyphomicrobiales</taxon>
        <taxon>Rhizobiaceae</taxon>
        <taxon>Rhizobium/Agrobacterium group</taxon>
        <taxon>Rhizobium</taxon>
    </lineage>
</organism>
<evidence type="ECO:0000256" key="1">
    <source>
        <dbReference type="SAM" id="SignalP"/>
    </source>
</evidence>
<dbReference type="OrthoDB" id="9797755at2"/>
<evidence type="ECO:0000313" key="2">
    <source>
        <dbReference type="EMBL" id="SOC48091.1"/>
    </source>
</evidence>
<dbReference type="SUPFAM" id="SSF53474">
    <property type="entry name" value="alpha/beta-Hydrolases"/>
    <property type="match status" value="1"/>
</dbReference>
<dbReference type="InterPro" id="IPR029058">
    <property type="entry name" value="AB_hydrolase_fold"/>
</dbReference>
<gene>
    <name evidence="2" type="ORF">SAMN05892877_1387</name>
</gene>
<dbReference type="Proteomes" id="UP000219167">
    <property type="component" value="Unassembled WGS sequence"/>
</dbReference>